<keyword evidence="6" id="KW-1185">Reference proteome</keyword>
<dbReference type="SMART" id="SM00228">
    <property type="entry name" value="PDZ"/>
    <property type="match status" value="1"/>
</dbReference>
<dbReference type="InterPro" id="IPR036034">
    <property type="entry name" value="PDZ_sf"/>
</dbReference>
<evidence type="ECO:0000256" key="1">
    <source>
        <dbReference type="ARBA" id="ARBA00022670"/>
    </source>
</evidence>
<dbReference type="SUPFAM" id="SSF50494">
    <property type="entry name" value="Trypsin-like serine proteases"/>
    <property type="match status" value="1"/>
</dbReference>
<reference evidence="5 6" key="1">
    <citation type="journal article" date="2009" name="Stand. Genomic Sci.">
        <title>Complete genome sequence of Jonesia denitrificans type strain (Prevot 55134).</title>
        <authorList>
            <person name="Pukall R."/>
            <person name="Gehrich-Schroter G."/>
            <person name="Lapidus A."/>
            <person name="Nolan M."/>
            <person name="Glavina Del Rio T."/>
            <person name="Lucas S."/>
            <person name="Chen F."/>
            <person name="Tice H."/>
            <person name="Pitluck S."/>
            <person name="Cheng J.F."/>
            <person name="Copeland A."/>
            <person name="Saunders E."/>
            <person name="Brettin T."/>
            <person name="Detter J.C."/>
            <person name="Bruce D."/>
            <person name="Goodwin L."/>
            <person name="Pati A."/>
            <person name="Ivanova N."/>
            <person name="Mavromatis K."/>
            <person name="Ovchinnikova G."/>
            <person name="Chen A."/>
            <person name="Palaniappan K."/>
            <person name="Land M."/>
            <person name="Hauser L."/>
            <person name="Chang Y.J."/>
            <person name="Jeffries C.D."/>
            <person name="Chain P."/>
            <person name="Goker M."/>
            <person name="Bristow J."/>
            <person name="Eisen J.A."/>
            <person name="Markowitz V."/>
            <person name="Hugenholtz P."/>
            <person name="Kyrpides N.C."/>
            <person name="Klenk H.P."/>
            <person name="Han C."/>
        </authorList>
    </citation>
    <scope>NUCLEOTIDE SEQUENCE [LARGE SCALE GENOMIC DNA]</scope>
    <source>
        <strain evidence="6">ATCC 14870 / DSM 20603 / BCRC 15368 / CIP 55.134 / JCM 11481 / NBRC 15587 / NCTC 10816 / Prevot 55134</strain>
    </source>
</reference>
<dbReference type="Proteomes" id="UP000000628">
    <property type="component" value="Chromosome"/>
</dbReference>
<evidence type="ECO:0000313" key="6">
    <source>
        <dbReference type="Proteomes" id="UP000000628"/>
    </source>
</evidence>
<keyword evidence="2" id="KW-0378">Hydrolase</keyword>
<keyword evidence="1" id="KW-0645">Protease</keyword>
<dbReference type="AlphaFoldDB" id="C7R2A4"/>
<dbReference type="InterPro" id="IPR051201">
    <property type="entry name" value="Chloro_Bact_Ser_Proteases"/>
</dbReference>
<dbReference type="SUPFAM" id="SSF50156">
    <property type="entry name" value="PDZ domain-like"/>
    <property type="match status" value="1"/>
</dbReference>
<dbReference type="eggNOG" id="COG0265">
    <property type="taxonomic scope" value="Bacteria"/>
</dbReference>
<dbReference type="Gene3D" id="2.30.42.10">
    <property type="match status" value="1"/>
</dbReference>
<dbReference type="InterPro" id="IPR009003">
    <property type="entry name" value="Peptidase_S1_PA"/>
</dbReference>
<dbReference type="InterPro" id="IPR001478">
    <property type="entry name" value="PDZ"/>
</dbReference>
<dbReference type="Gene3D" id="2.40.10.120">
    <property type="match status" value="1"/>
</dbReference>
<dbReference type="GO" id="GO:0006508">
    <property type="term" value="P:proteolysis"/>
    <property type="evidence" value="ECO:0007669"/>
    <property type="project" value="UniProtKB-KW"/>
</dbReference>
<dbReference type="PANTHER" id="PTHR43343">
    <property type="entry name" value="PEPTIDASE S12"/>
    <property type="match status" value="1"/>
</dbReference>
<evidence type="ECO:0000259" key="4">
    <source>
        <dbReference type="SMART" id="SM00228"/>
    </source>
</evidence>
<organism evidence="5 6">
    <name type="scientific">Jonesia denitrificans (strain ATCC 14870 / DSM 20603 / BCRC 15368 / CIP 55.134 / JCM 11481 / NBRC 15587 / NCTC 10816 / Prevot 55134)</name>
    <name type="common">Listeria denitrificans</name>
    <dbReference type="NCBI Taxonomy" id="471856"/>
    <lineage>
        <taxon>Bacteria</taxon>
        <taxon>Bacillati</taxon>
        <taxon>Actinomycetota</taxon>
        <taxon>Actinomycetes</taxon>
        <taxon>Micrococcales</taxon>
        <taxon>Jonesiaceae</taxon>
        <taxon>Jonesia</taxon>
    </lineage>
</organism>
<dbReference type="HOGENOM" id="CLU_020120_3_7_11"/>
<dbReference type="PRINTS" id="PR00834">
    <property type="entry name" value="PROTEASES2C"/>
</dbReference>
<feature type="compositionally biased region" description="Pro residues" evidence="3">
    <location>
        <begin position="43"/>
        <end position="62"/>
    </location>
</feature>
<proteinExistence type="predicted"/>
<dbReference type="STRING" id="471856.Jden_0813"/>
<dbReference type="Pfam" id="PF13180">
    <property type="entry name" value="PDZ_2"/>
    <property type="match status" value="1"/>
</dbReference>
<feature type="region of interest" description="Disordered" evidence="3">
    <location>
        <begin position="1"/>
        <end position="123"/>
    </location>
</feature>
<feature type="compositionally biased region" description="Basic and acidic residues" evidence="3">
    <location>
        <begin position="1"/>
        <end position="11"/>
    </location>
</feature>
<evidence type="ECO:0000256" key="2">
    <source>
        <dbReference type="ARBA" id="ARBA00022801"/>
    </source>
</evidence>
<dbReference type="CDD" id="cd06779">
    <property type="entry name" value="cpPDZ_Deg_HtrA-like"/>
    <property type="match status" value="1"/>
</dbReference>
<dbReference type="OrthoDB" id="9758917at2"/>
<gene>
    <name evidence="5" type="ordered locus">Jden_0813</name>
</gene>
<protein>
    <submittedName>
        <fullName evidence="5">Peptidase S1 and S6 chymotrypsin/Hap</fullName>
    </submittedName>
</protein>
<feature type="compositionally biased region" description="Polar residues" evidence="3">
    <location>
        <begin position="84"/>
        <end position="96"/>
    </location>
</feature>
<feature type="domain" description="PDZ" evidence="4">
    <location>
        <begin position="390"/>
        <end position="470"/>
    </location>
</feature>
<dbReference type="EMBL" id="CP001706">
    <property type="protein sequence ID" value="ACV08475.1"/>
    <property type="molecule type" value="Genomic_DNA"/>
</dbReference>
<dbReference type="InterPro" id="IPR001940">
    <property type="entry name" value="Peptidase_S1C"/>
</dbReference>
<dbReference type="GO" id="GO:0004252">
    <property type="term" value="F:serine-type endopeptidase activity"/>
    <property type="evidence" value="ECO:0007669"/>
    <property type="project" value="InterPro"/>
</dbReference>
<accession>C7R2A4</accession>
<name>C7R2A4_JONDD</name>
<evidence type="ECO:0000313" key="5">
    <source>
        <dbReference type="EMBL" id="ACV08475.1"/>
    </source>
</evidence>
<dbReference type="Pfam" id="PF13365">
    <property type="entry name" value="Trypsin_2"/>
    <property type="match status" value="1"/>
</dbReference>
<dbReference type="KEGG" id="jde:Jden_0813"/>
<evidence type="ECO:0000256" key="3">
    <source>
        <dbReference type="SAM" id="MobiDB-lite"/>
    </source>
</evidence>
<sequence length="485" mass="49471">MTYPPSHERFAPRPLPQNHGDASQHPPAPQPEPAPQHAEPEPQTSPVPQPLPLASPTPPPHSGPVTGFVVPGTRGPQQRPPSAPQSNSTSAFTTGVPQPPQPPTWTSTQPGPSSPPRAPRRRGGTVALVSVVAVVASLIGGALGSRLATNDSVARSSVIYQSAEQDNAALSRQEGSVADIAAQVLPSVVAIEVYSSSGGSTGSGFVMTKDGYILTNEHVVAEASSANDVIVTFFDGTEHEAEVVGSTVEYDLAVLKIDRDDLTALPLGNSDDVVVGDTTIAIGAPLGLQGTVTTGIVSALNRPVSAGGGEDDISYINAIQTDAAINPGNSGGPLVNARGEVIGVNSAIAQPPGSMVTSPAGSIGLGFAIGSNQAARTAGEIIERGYATYPIIGVVLDSTYQGQGVQVIRSPQGGSDPVTPDGPADRAGIEAGDVITAIDERPVTYADELIVAIRAKAPGDTVTLTVRTSGGERQVKVTLDEARSE</sequence>
<dbReference type="PANTHER" id="PTHR43343:SF3">
    <property type="entry name" value="PROTEASE DO-LIKE 8, CHLOROPLASTIC"/>
    <property type="match status" value="1"/>
</dbReference>